<reference evidence="2" key="1">
    <citation type="submission" date="2022-12" db="EMBL/GenBank/DDBJ databases">
        <authorList>
            <person name="Alioto T."/>
            <person name="Alioto T."/>
            <person name="Gomez Garrido J."/>
        </authorList>
    </citation>
    <scope>NUCLEOTIDE SEQUENCE</scope>
</reference>
<dbReference type="GO" id="GO:0045202">
    <property type="term" value="C:synapse"/>
    <property type="evidence" value="ECO:0007669"/>
    <property type="project" value="GOC"/>
</dbReference>
<dbReference type="InterPro" id="IPR005456">
    <property type="entry name" value="Prepro-melanin_conc_hormone"/>
</dbReference>
<evidence type="ECO:0000256" key="1">
    <source>
        <dbReference type="ARBA" id="ARBA00022729"/>
    </source>
</evidence>
<dbReference type="PRINTS" id="PR01641">
    <property type="entry name" value="PROMCHFAMILY"/>
</dbReference>
<dbReference type="PANTHER" id="PTHR12091">
    <property type="entry name" value="MELANIN-CONCENTRATING HORMONE"/>
    <property type="match status" value="1"/>
</dbReference>
<dbReference type="GO" id="GO:0007268">
    <property type="term" value="P:chemical synaptic transmission"/>
    <property type="evidence" value="ECO:0007669"/>
    <property type="project" value="InterPro"/>
</dbReference>
<sequence length="198" mass="22363">MDNTVSNHLQKINLEFLVLLSGGITQALDFSAPEDLPDSPSFCFQPAYAGFFLSVSKSMRKAEDDMLLSTFTLGKVIQNGGKAEKTRPASSLEHYKMEDNSFLDEEEDGALKFSNINPKHHAISHGQPMNLDIKQLPYFALEGPMTFPSDAEVQNIQSVQQRRETEDDENSAKLPIGRRDFDMLRCMLGRVYRPCWQV</sequence>
<protein>
    <submittedName>
        <fullName evidence="2">Pro-MCH isoform X2</fullName>
    </submittedName>
</protein>
<keyword evidence="3" id="KW-1185">Reference proteome</keyword>
<evidence type="ECO:0000313" key="3">
    <source>
        <dbReference type="Proteomes" id="UP001178461"/>
    </source>
</evidence>
<dbReference type="GO" id="GO:0031777">
    <property type="term" value="F:type 1 melanin-concentrating hormone receptor binding"/>
    <property type="evidence" value="ECO:0007669"/>
    <property type="project" value="TreeGrafter"/>
</dbReference>
<dbReference type="GO" id="GO:0030354">
    <property type="term" value="F:melanin-concentrating hormone activity"/>
    <property type="evidence" value="ECO:0007669"/>
    <property type="project" value="InterPro"/>
</dbReference>
<dbReference type="AlphaFoldDB" id="A0AA35PIR2"/>
<gene>
    <name evidence="2" type="ORF">PODLI_1B012395</name>
</gene>
<accession>A0AA35PIR2</accession>
<evidence type="ECO:0000313" key="2">
    <source>
        <dbReference type="EMBL" id="CAI5786187.1"/>
    </source>
</evidence>
<dbReference type="PANTHER" id="PTHR12091:SF0">
    <property type="entry name" value="PRO-MCH"/>
    <property type="match status" value="1"/>
</dbReference>
<keyword evidence="1" id="KW-0732">Signal</keyword>
<name>A0AA35PIR2_9SAUR</name>
<dbReference type="Pfam" id="PF05824">
    <property type="entry name" value="Pro-MCH"/>
    <property type="match status" value="1"/>
</dbReference>
<dbReference type="Proteomes" id="UP001178461">
    <property type="component" value="Chromosome 10"/>
</dbReference>
<organism evidence="2 3">
    <name type="scientific">Podarcis lilfordi</name>
    <name type="common">Lilford's wall lizard</name>
    <dbReference type="NCBI Taxonomy" id="74358"/>
    <lineage>
        <taxon>Eukaryota</taxon>
        <taxon>Metazoa</taxon>
        <taxon>Chordata</taxon>
        <taxon>Craniata</taxon>
        <taxon>Vertebrata</taxon>
        <taxon>Euteleostomi</taxon>
        <taxon>Lepidosauria</taxon>
        <taxon>Squamata</taxon>
        <taxon>Bifurcata</taxon>
        <taxon>Unidentata</taxon>
        <taxon>Episquamata</taxon>
        <taxon>Laterata</taxon>
        <taxon>Lacertibaenia</taxon>
        <taxon>Lacertidae</taxon>
        <taxon>Podarcis</taxon>
    </lineage>
</organism>
<dbReference type="EMBL" id="OX395135">
    <property type="protein sequence ID" value="CAI5786187.1"/>
    <property type="molecule type" value="Genomic_DNA"/>
</dbReference>
<proteinExistence type="predicted"/>